<feature type="region of interest" description="Disordered" evidence="1">
    <location>
        <begin position="192"/>
        <end position="260"/>
    </location>
</feature>
<feature type="compositionally biased region" description="Polar residues" evidence="1">
    <location>
        <begin position="152"/>
        <end position="163"/>
    </location>
</feature>
<dbReference type="PROSITE" id="PS51269">
    <property type="entry name" value="COMM"/>
    <property type="match status" value="1"/>
</dbReference>
<protein>
    <recommendedName>
        <fullName evidence="2">COMM domain-containing protein</fullName>
    </recommendedName>
</protein>
<proteinExistence type="predicted"/>
<feature type="compositionally biased region" description="Low complexity" evidence="1">
    <location>
        <begin position="226"/>
        <end position="241"/>
    </location>
</feature>
<dbReference type="Proteomes" id="UP001367676">
    <property type="component" value="Unassembled WGS sequence"/>
</dbReference>
<reference evidence="3 4" key="1">
    <citation type="submission" date="2024-03" db="EMBL/GenBank/DDBJ databases">
        <title>Adaptation during the transition from Ophiocordyceps entomopathogen to insect associate is accompanied by gene loss and intensified selection.</title>
        <authorList>
            <person name="Ward C.M."/>
            <person name="Onetto C.A."/>
            <person name="Borneman A.R."/>
        </authorList>
    </citation>
    <scope>NUCLEOTIDE SEQUENCE [LARGE SCALE GENOMIC DNA]</scope>
    <source>
        <strain evidence="3">AWRI1</strain>
        <tissue evidence="3">Single Adult Female</tissue>
    </source>
</reference>
<dbReference type="EMBL" id="JBBCAQ010000032">
    <property type="protein sequence ID" value="KAK7583659.1"/>
    <property type="molecule type" value="Genomic_DNA"/>
</dbReference>
<feature type="region of interest" description="Disordered" evidence="1">
    <location>
        <begin position="144"/>
        <end position="165"/>
    </location>
</feature>
<name>A0AAN9TEE3_9HEMI</name>
<evidence type="ECO:0000313" key="3">
    <source>
        <dbReference type="EMBL" id="KAK7583659.1"/>
    </source>
</evidence>
<feature type="compositionally biased region" description="Basic and acidic residues" evidence="1">
    <location>
        <begin position="196"/>
        <end position="216"/>
    </location>
</feature>
<feature type="compositionally biased region" description="Basic residues" evidence="1">
    <location>
        <begin position="242"/>
        <end position="251"/>
    </location>
</feature>
<dbReference type="PANTHER" id="PTHR15857">
    <property type="entry name" value="COMM DOMAIN CONTAINING PROTEIN 2"/>
    <property type="match status" value="1"/>
</dbReference>
<evidence type="ECO:0000256" key="1">
    <source>
        <dbReference type="SAM" id="MobiDB-lite"/>
    </source>
</evidence>
<evidence type="ECO:0000313" key="4">
    <source>
        <dbReference type="Proteomes" id="UP001367676"/>
    </source>
</evidence>
<feature type="domain" description="COMM" evidence="2">
    <location>
        <begin position="77"/>
        <end position="151"/>
    </location>
</feature>
<dbReference type="InterPro" id="IPR037354">
    <property type="entry name" value="Commd2"/>
</dbReference>
<organism evidence="3 4">
    <name type="scientific">Parthenolecanium corni</name>
    <dbReference type="NCBI Taxonomy" id="536013"/>
    <lineage>
        <taxon>Eukaryota</taxon>
        <taxon>Metazoa</taxon>
        <taxon>Ecdysozoa</taxon>
        <taxon>Arthropoda</taxon>
        <taxon>Hexapoda</taxon>
        <taxon>Insecta</taxon>
        <taxon>Pterygota</taxon>
        <taxon>Neoptera</taxon>
        <taxon>Paraneoptera</taxon>
        <taxon>Hemiptera</taxon>
        <taxon>Sternorrhyncha</taxon>
        <taxon>Coccoidea</taxon>
        <taxon>Coccidae</taxon>
        <taxon>Parthenolecanium</taxon>
    </lineage>
</organism>
<accession>A0AAN9TEE3</accession>
<evidence type="ECO:0000259" key="2">
    <source>
        <dbReference type="PROSITE" id="PS51269"/>
    </source>
</evidence>
<comment type="caution">
    <text evidence="3">The sequence shown here is derived from an EMBL/GenBank/DDBJ whole genome shotgun (WGS) entry which is preliminary data.</text>
</comment>
<dbReference type="PANTHER" id="PTHR15857:SF0">
    <property type="entry name" value="COMM DOMAIN-CONTAINING PROTEIN 2"/>
    <property type="match status" value="1"/>
</dbReference>
<dbReference type="AlphaFoldDB" id="A0AAN9TEE3"/>
<dbReference type="Pfam" id="PF07258">
    <property type="entry name" value="COMM_domain"/>
    <property type="match status" value="1"/>
</dbReference>
<dbReference type="InterPro" id="IPR017920">
    <property type="entry name" value="COMM"/>
</dbReference>
<gene>
    <name evidence="3" type="ORF">V9T40_004622</name>
</gene>
<keyword evidence="4" id="KW-1185">Reference proteome</keyword>
<sequence>MGRVDQISDADQVRQIVENLMIFYLECCENDVSEEKLNQFVKSKRLNSEHAAAVVDEYRHCKPKIRHLYVGANNVLRFHDMQWRLEAKVASRSLPNQKVVPLFSMDFKLGDSSTTGDTRRTSHEILQTDPVTLLRLADSLEKASSETRSRNLRNTAGQPSRSSVVGRRTFSVVNSSSIRWVPSRRLRFRLAGRARRQADGDSERVSDTRSGDDRWVGPRSMGKTHSSAAQRNAAQRNATQRSNHRGRRPTRRPLVSPNDGTSPYLWPRRWPIPRVDADADADVNVDEWMGEWVAGWVSRVGAGLRIRRIPDATRLGYRLQSQFEICSFLVGRRKSVFDAVDGSADHWPKAITDVEFEWNMEYGIRNMEYGIWNMEYGIWNGVERGVDGVWLHVESKQRAVSESESYGKG</sequence>